<feature type="domain" description="Nitrogenase/oxidoreductase component 1" evidence="2">
    <location>
        <begin position="35"/>
        <end position="396"/>
    </location>
</feature>
<dbReference type="GO" id="GO:0016163">
    <property type="term" value="F:nitrogenase activity"/>
    <property type="evidence" value="ECO:0007669"/>
    <property type="project" value="InterPro"/>
</dbReference>
<dbReference type="InterPro" id="IPR000510">
    <property type="entry name" value="Nase/OxRdtase_comp1"/>
</dbReference>
<evidence type="ECO:0000259" key="2">
    <source>
        <dbReference type="Pfam" id="PF00148"/>
    </source>
</evidence>
<comment type="caution">
    <text evidence="3">The sequence shown here is derived from an EMBL/GenBank/DDBJ whole genome shotgun (WGS) entry which is preliminary data.</text>
</comment>
<dbReference type="Pfam" id="PF00148">
    <property type="entry name" value="Oxidored_nitro"/>
    <property type="match status" value="1"/>
</dbReference>
<dbReference type="PROSITE" id="PS00090">
    <property type="entry name" value="NITROGENASE_1_2"/>
    <property type="match status" value="1"/>
</dbReference>
<proteinExistence type="predicted"/>
<dbReference type="EMBL" id="DVJN01000252">
    <property type="protein sequence ID" value="HIS93974.1"/>
    <property type="molecule type" value="Genomic_DNA"/>
</dbReference>
<evidence type="ECO:0000256" key="1">
    <source>
        <dbReference type="ARBA" id="ARBA00023231"/>
    </source>
</evidence>
<dbReference type="InterPro" id="IPR049939">
    <property type="entry name" value="NifE-like"/>
</dbReference>
<evidence type="ECO:0000313" key="4">
    <source>
        <dbReference type="Proteomes" id="UP000824140"/>
    </source>
</evidence>
<dbReference type="AlphaFoldDB" id="A0A9D1K6W3"/>
<organism evidence="3 4">
    <name type="scientific">Candidatus Alectryocaccomicrobium excrementavium</name>
    <dbReference type="NCBI Taxonomy" id="2840668"/>
    <lineage>
        <taxon>Bacteria</taxon>
        <taxon>Bacillati</taxon>
        <taxon>Bacillota</taxon>
        <taxon>Clostridia</taxon>
        <taxon>Candidatus Alectryocaccomicrobium</taxon>
    </lineage>
</organism>
<reference evidence="3" key="1">
    <citation type="submission" date="2020-10" db="EMBL/GenBank/DDBJ databases">
        <authorList>
            <person name="Gilroy R."/>
        </authorList>
    </citation>
    <scope>NUCLEOTIDE SEQUENCE</scope>
    <source>
        <strain evidence="3">13766</strain>
    </source>
</reference>
<reference evidence="3" key="2">
    <citation type="journal article" date="2021" name="PeerJ">
        <title>Extensive microbial diversity within the chicken gut microbiome revealed by metagenomics and culture.</title>
        <authorList>
            <person name="Gilroy R."/>
            <person name="Ravi A."/>
            <person name="Getino M."/>
            <person name="Pursley I."/>
            <person name="Horton D.L."/>
            <person name="Alikhan N.F."/>
            <person name="Baker D."/>
            <person name="Gharbi K."/>
            <person name="Hall N."/>
            <person name="Watson M."/>
            <person name="Adriaenssens E.M."/>
            <person name="Foster-Nyarko E."/>
            <person name="Jarju S."/>
            <person name="Secka A."/>
            <person name="Antonio M."/>
            <person name="Oren A."/>
            <person name="Chaudhuri R.R."/>
            <person name="La Ragione R."/>
            <person name="Hildebrand F."/>
            <person name="Pallen M.J."/>
        </authorList>
    </citation>
    <scope>NUCLEOTIDE SEQUENCE</scope>
    <source>
        <strain evidence="3">13766</strain>
    </source>
</reference>
<dbReference type="InterPro" id="IPR000318">
    <property type="entry name" value="Nase_comp1_CS"/>
</dbReference>
<dbReference type="Gene3D" id="3.40.50.1980">
    <property type="entry name" value="Nitrogenase molybdenum iron protein domain"/>
    <property type="match status" value="2"/>
</dbReference>
<dbReference type="PANTHER" id="PTHR42956:SF1">
    <property type="entry name" value="NITROGENASE IRON-MOLYBDENUM COFACTOR BIOSYNTHESIS PROTEIN NIFE"/>
    <property type="match status" value="1"/>
</dbReference>
<sequence length="431" mass="47023">MDGRQLLAQMKRLSEAETIKDVRPLTAAMFPGTHCPLMGAAMAVRGISDAMMLIIGTDECTYYTKHFSIHADNFGGLNGRCVSVALDGHDVTFGCAKKVEASFDEMMAEYHPKAVFLVTTCVVEIIGDDIDALAGSLSERYGLPVMAVHTEHFKCENHLPGVERTMTACFDVMQPQACDGSANLLGQRLGDFQETELCGVLREAGVRIGMRLPCGCNVEDIRKAPAAKVNIVVDDTALPLARRMQQAFGTPYVLFDKYVSPARIAACYQTLFAALGLPLPARLKELRAGAEAACEQARRELRGVSYIYGNTPFRCYEFNRFMAEVGMVPQLIQTNAIKPEDEADREAILALCDPYVTKTANIAPLQYIYDALHPMLYLGHEYAARLRAKGIALVRTDGAGNMLGYEVTSFVVRALCAAAKEARALREGGAA</sequence>
<name>A0A9D1K6W3_9FIRM</name>
<evidence type="ECO:0000313" key="3">
    <source>
        <dbReference type="EMBL" id="HIS93974.1"/>
    </source>
</evidence>
<gene>
    <name evidence="3" type="ORF">IAA84_13240</name>
</gene>
<dbReference type="SUPFAM" id="SSF53807">
    <property type="entry name" value="Helical backbone' metal receptor"/>
    <property type="match status" value="1"/>
</dbReference>
<accession>A0A9D1K6W3</accession>
<dbReference type="CDD" id="cd00316">
    <property type="entry name" value="Oxidoreductase_nitrogenase"/>
    <property type="match status" value="1"/>
</dbReference>
<protein>
    <submittedName>
        <fullName evidence="3">Nitrogenase component 1</fullName>
    </submittedName>
</protein>
<keyword evidence="1" id="KW-0535">Nitrogen fixation</keyword>
<dbReference type="PANTHER" id="PTHR42956">
    <property type="entry name" value="NITROGENASE IRON-MOLYBDENUM COFACTOR BIOSYNTHESIS PROTEIN NIFE"/>
    <property type="match status" value="1"/>
</dbReference>
<dbReference type="Proteomes" id="UP000824140">
    <property type="component" value="Unassembled WGS sequence"/>
</dbReference>